<reference evidence="1" key="1">
    <citation type="submission" date="2021-08" db="EMBL/GenBank/DDBJ databases">
        <title>WGS assembly of Ceratopteris richardii.</title>
        <authorList>
            <person name="Marchant D.B."/>
            <person name="Chen G."/>
            <person name="Jenkins J."/>
            <person name="Shu S."/>
            <person name="Leebens-Mack J."/>
            <person name="Grimwood J."/>
            <person name="Schmutz J."/>
            <person name="Soltis P."/>
            <person name="Soltis D."/>
            <person name="Chen Z.-H."/>
        </authorList>
    </citation>
    <scope>NUCLEOTIDE SEQUENCE</scope>
    <source>
        <strain evidence="1">Whitten #5841</strain>
        <tissue evidence="1">Leaf</tissue>
    </source>
</reference>
<name>A0A8T2V6Q1_CERRI</name>
<dbReference type="Proteomes" id="UP000825935">
    <property type="component" value="Chromosome 3"/>
</dbReference>
<keyword evidence="2" id="KW-1185">Reference proteome</keyword>
<protein>
    <submittedName>
        <fullName evidence="1">Uncharacterized protein</fullName>
    </submittedName>
</protein>
<proteinExistence type="predicted"/>
<organism evidence="1 2">
    <name type="scientific">Ceratopteris richardii</name>
    <name type="common">Triangle waterfern</name>
    <dbReference type="NCBI Taxonomy" id="49495"/>
    <lineage>
        <taxon>Eukaryota</taxon>
        <taxon>Viridiplantae</taxon>
        <taxon>Streptophyta</taxon>
        <taxon>Embryophyta</taxon>
        <taxon>Tracheophyta</taxon>
        <taxon>Polypodiopsida</taxon>
        <taxon>Polypodiidae</taxon>
        <taxon>Polypodiales</taxon>
        <taxon>Pteridineae</taxon>
        <taxon>Pteridaceae</taxon>
        <taxon>Parkerioideae</taxon>
        <taxon>Ceratopteris</taxon>
    </lineage>
</organism>
<comment type="caution">
    <text evidence="1">The sequence shown here is derived from an EMBL/GenBank/DDBJ whole genome shotgun (WGS) entry which is preliminary data.</text>
</comment>
<evidence type="ECO:0000313" key="2">
    <source>
        <dbReference type="Proteomes" id="UP000825935"/>
    </source>
</evidence>
<dbReference type="EMBL" id="CM035408">
    <property type="protein sequence ID" value="KAH7442738.1"/>
    <property type="molecule type" value="Genomic_DNA"/>
</dbReference>
<sequence>MGNFGQVYFGHSNTGSRTSSRMRSMAVQQLIKMIMHLQPEQEAAHGVLSMQRCRMQGGASGCKVALLVASGRASEGRRWQVSSSLQKKFEFFAFSLSLSQGLAADTIRQLLYKEAHRNRCCSINGVHAEEQMVSHAAHRPECDVVRVEESQVSPFNQKWSRGYL</sequence>
<evidence type="ECO:0000313" key="1">
    <source>
        <dbReference type="EMBL" id="KAH7442738.1"/>
    </source>
</evidence>
<accession>A0A8T2V6Q1</accession>
<dbReference type="AlphaFoldDB" id="A0A8T2V6Q1"/>
<gene>
    <name evidence="1" type="ORF">KP509_03G101900</name>
</gene>